<keyword evidence="4" id="KW-0004">4Fe-4S</keyword>
<dbReference type="InterPro" id="IPR058240">
    <property type="entry name" value="rSAM_sf"/>
</dbReference>
<comment type="similarity">
    <text evidence="3">Belongs to the radical SAM superfamily. KamA family.</text>
</comment>
<dbReference type="InterPro" id="IPR025895">
    <property type="entry name" value="LAM_C_dom"/>
</dbReference>
<keyword evidence="7" id="KW-0663">Pyridoxal phosphate</keyword>
<name>A0ABN6VXN9_9BACT</name>
<dbReference type="PANTHER" id="PTHR30538">
    <property type="entry name" value="LYSINE 2,3-AMINOMUTASE-RELATED"/>
    <property type="match status" value="1"/>
</dbReference>
<evidence type="ECO:0000256" key="9">
    <source>
        <dbReference type="ARBA" id="ARBA00023014"/>
    </source>
</evidence>
<protein>
    <submittedName>
        <fullName evidence="12">Lysine 2,3-aminomutase</fullName>
    </submittedName>
</protein>
<evidence type="ECO:0000259" key="11">
    <source>
        <dbReference type="PROSITE" id="PS51918"/>
    </source>
</evidence>
<dbReference type="SFLD" id="SFLDS00029">
    <property type="entry name" value="Radical_SAM"/>
    <property type="match status" value="1"/>
</dbReference>
<keyword evidence="5" id="KW-0949">S-adenosyl-L-methionine</keyword>
<dbReference type="CDD" id="cd01335">
    <property type="entry name" value="Radical_SAM"/>
    <property type="match status" value="1"/>
</dbReference>
<keyword evidence="8" id="KW-0408">Iron</keyword>
<gene>
    <name evidence="12" type="primary">yjeK</name>
    <name evidence="12" type="ORF">GURASL_21500</name>
</gene>
<evidence type="ECO:0000256" key="10">
    <source>
        <dbReference type="ARBA" id="ARBA00023235"/>
    </source>
</evidence>
<evidence type="ECO:0000256" key="3">
    <source>
        <dbReference type="ARBA" id="ARBA00008703"/>
    </source>
</evidence>
<dbReference type="PANTHER" id="PTHR30538:SF1">
    <property type="entry name" value="L-LYSINE 2,3-AMINOMUTASE"/>
    <property type="match status" value="1"/>
</dbReference>
<evidence type="ECO:0000256" key="4">
    <source>
        <dbReference type="ARBA" id="ARBA00022485"/>
    </source>
</evidence>
<evidence type="ECO:0000256" key="5">
    <source>
        <dbReference type="ARBA" id="ARBA00022691"/>
    </source>
</evidence>
<comment type="cofactor">
    <cofactor evidence="1">
        <name>pyridoxal 5'-phosphate</name>
        <dbReference type="ChEBI" id="CHEBI:597326"/>
    </cofactor>
</comment>
<evidence type="ECO:0000256" key="6">
    <source>
        <dbReference type="ARBA" id="ARBA00022723"/>
    </source>
</evidence>
<evidence type="ECO:0000256" key="8">
    <source>
        <dbReference type="ARBA" id="ARBA00023004"/>
    </source>
</evidence>
<reference evidence="12 13" key="1">
    <citation type="submission" date="2022-12" db="EMBL/GenBank/DDBJ databases">
        <title>Polyphasic characterization of Geotalea uranireducens NIT-SL11 newly isolated from a complex of sewage sludge and microbially reduced graphene oxide.</title>
        <authorList>
            <person name="Xie L."/>
            <person name="Yoshida N."/>
            <person name="Meng L."/>
        </authorList>
    </citation>
    <scope>NUCLEOTIDE SEQUENCE [LARGE SCALE GENOMIC DNA]</scope>
    <source>
        <strain evidence="12 13">NIT-SL11</strain>
    </source>
</reference>
<dbReference type="SUPFAM" id="SSF102114">
    <property type="entry name" value="Radical SAM enzymes"/>
    <property type="match status" value="1"/>
</dbReference>
<dbReference type="NCBIfam" id="TIGR00238">
    <property type="entry name" value="KamA family radical SAM protein"/>
    <property type="match status" value="1"/>
</dbReference>
<keyword evidence="9" id="KW-0411">Iron-sulfur</keyword>
<keyword evidence="13" id="KW-1185">Reference proteome</keyword>
<dbReference type="InterPro" id="IPR013785">
    <property type="entry name" value="Aldolase_TIM"/>
</dbReference>
<dbReference type="Pfam" id="PF12544">
    <property type="entry name" value="LAM_C"/>
    <property type="match status" value="1"/>
</dbReference>
<evidence type="ECO:0000256" key="2">
    <source>
        <dbReference type="ARBA" id="ARBA00001966"/>
    </source>
</evidence>
<dbReference type="InterPro" id="IPR007197">
    <property type="entry name" value="rSAM"/>
</dbReference>
<dbReference type="InterPro" id="IPR003739">
    <property type="entry name" value="Lys_aminomutase/Glu_NH3_mut"/>
</dbReference>
<evidence type="ECO:0000313" key="13">
    <source>
        <dbReference type="Proteomes" id="UP001317705"/>
    </source>
</evidence>
<dbReference type="EMBL" id="AP027151">
    <property type="protein sequence ID" value="BDV43227.1"/>
    <property type="molecule type" value="Genomic_DNA"/>
</dbReference>
<feature type="domain" description="Radical SAM core" evidence="11">
    <location>
        <begin position="88"/>
        <end position="308"/>
    </location>
</feature>
<dbReference type="PIRSF" id="PIRSF004911">
    <property type="entry name" value="DUF160"/>
    <property type="match status" value="1"/>
</dbReference>
<evidence type="ECO:0000256" key="1">
    <source>
        <dbReference type="ARBA" id="ARBA00001933"/>
    </source>
</evidence>
<accession>A0ABN6VXN9</accession>
<sequence length="348" mass="38915">MELWQRQLGVCITSPEEIGARFGIDAAPLIPVARRYPLQITTHYLSLIEQPGDPLWRQCIPDPRELMDDQQPDPLNEEELSPVPGLIHRYPDRVVWLVSNHCAMYCRFCMRKRQVGCPTQGGGGSGAIDDAIHYIAQTGAIRDVILSGGDPLLLDDDVLGEILGRLKAIPHVEMIRIGTRVPVTLPERVTTRLCRLLKRFHPLYVNTHFNHPREIAPLSVRACARLADAGIPLGNQTVLLRGINDDPAVMKLLMQRLLAIRVRPYYIHQMDLVQGTGHFRTPVGKGLEIMAALRGHTSGLATPYYVIDSPGGKGKVPLLPDCAERHGRMWLLRNFRGESIEYAECDLS</sequence>
<evidence type="ECO:0000313" key="12">
    <source>
        <dbReference type="EMBL" id="BDV43227.1"/>
    </source>
</evidence>
<proteinExistence type="inferred from homology"/>
<evidence type="ECO:0000256" key="7">
    <source>
        <dbReference type="ARBA" id="ARBA00022898"/>
    </source>
</evidence>
<keyword evidence="6" id="KW-0479">Metal-binding</keyword>
<organism evidence="12 13">
    <name type="scientific">Geotalea uraniireducens</name>
    <dbReference type="NCBI Taxonomy" id="351604"/>
    <lineage>
        <taxon>Bacteria</taxon>
        <taxon>Pseudomonadati</taxon>
        <taxon>Thermodesulfobacteriota</taxon>
        <taxon>Desulfuromonadia</taxon>
        <taxon>Geobacterales</taxon>
        <taxon>Geobacteraceae</taxon>
        <taxon>Geotalea</taxon>
    </lineage>
</organism>
<comment type="cofactor">
    <cofactor evidence="2">
        <name>[4Fe-4S] cluster</name>
        <dbReference type="ChEBI" id="CHEBI:49883"/>
    </cofactor>
</comment>
<dbReference type="Gene3D" id="3.20.20.70">
    <property type="entry name" value="Aldolase class I"/>
    <property type="match status" value="1"/>
</dbReference>
<dbReference type="PROSITE" id="PS51918">
    <property type="entry name" value="RADICAL_SAM"/>
    <property type="match status" value="1"/>
</dbReference>
<dbReference type="Proteomes" id="UP001317705">
    <property type="component" value="Chromosome"/>
</dbReference>
<dbReference type="RefSeq" id="WP_281999338.1">
    <property type="nucleotide sequence ID" value="NZ_AP027151.1"/>
</dbReference>
<dbReference type="SFLD" id="SFLDG01070">
    <property type="entry name" value="PLP-dependent"/>
    <property type="match status" value="1"/>
</dbReference>
<keyword evidence="10" id="KW-0413">Isomerase</keyword>
<dbReference type="Pfam" id="PF04055">
    <property type="entry name" value="Radical_SAM"/>
    <property type="match status" value="1"/>
</dbReference>